<sequence length="323" mass="34413">MFEPPIRIAVVVVTYNSAHLLADLLGSLQEGLAGLGWRLVIADNASADGSAETARRLAPEATVVETGRNGGYAAGINAGVAAALAAAPDLDAVLVLNPDVRLEPGCGAALARELGLSDDGLPHDGLPGVGVAVPRLVDAEGRLIASMRGAPSLLRAFADAVVGANRAGRVRWAGEIVADPAEYERGQDTDWAEGSTQLISAECWRACGPWDESYFLYSEETEFHLRARDRGFRVRFVPAARAVHLGGESTTSPGLWTLLVANRVRLFTARRGRVQGAAYWLMVLARECSRALLGKQTSRRAVRTLVSRRRMSAPRGPEWVGAA</sequence>
<accession>A0A7Z0DI43</accession>
<dbReference type="InterPro" id="IPR001173">
    <property type="entry name" value="Glyco_trans_2-like"/>
</dbReference>
<evidence type="ECO:0000256" key="2">
    <source>
        <dbReference type="ARBA" id="ARBA00006739"/>
    </source>
</evidence>
<keyword evidence="7" id="KW-1185">Reference proteome</keyword>
<keyword evidence="3" id="KW-0328">Glycosyltransferase</keyword>
<proteinExistence type="inferred from homology"/>
<dbReference type="Pfam" id="PF00535">
    <property type="entry name" value="Glycos_transf_2"/>
    <property type="match status" value="1"/>
</dbReference>
<protein>
    <submittedName>
        <fullName evidence="6">GT2 family glycosyltransferase</fullName>
    </submittedName>
</protein>
<name>A0A7Z0DI43_9ACTN</name>
<evidence type="ECO:0000256" key="3">
    <source>
        <dbReference type="ARBA" id="ARBA00022676"/>
    </source>
</evidence>
<evidence type="ECO:0000256" key="4">
    <source>
        <dbReference type="ARBA" id="ARBA00022679"/>
    </source>
</evidence>
<evidence type="ECO:0000256" key="1">
    <source>
        <dbReference type="ARBA" id="ARBA00004776"/>
    </source>
</evidence>
<comment type="similarity">
    <text evidence="2">Belongs to the glycosyltransferase 2 family.</text>
</comment>
<dbReference type="SUPFAM" id="SSF53448">
    <property type="entry name" value="Nucleotide-diphospho-sugar transferases"/>
    <property type="match status" value="1"/>
</dbReference>
<organism evidence="6 7">
    <name type="scientific">Nocardioides panzhihuensis</name>
    <dbReference type="NCBI Taxonomy" id="860243"/>
    <lineage>
        <taxon>Bacteria</taxon>
        <taxon>Bacillati</taxon>
        <taxon>Actinomycetota</taxon>
        <taxon>Actinomycetes</taxon>
        <taxon>Propionibacteriales</taxon>
        <taxon>Nocardioidaceae</taxon>
        <taxon>Nocardioides</taxon>
    </lineage>
</organism>
<comment type="caution">
    <text evidence="6">The sequence shown here is derived from an EMBL/GenBank/DDBJ whole genome shotgun (WGS) entry which is preliminary data.</text>
</comment>
<gene>
    <name evidence="6" type="ORF">BJ988_000354</name>
</gene>
<evidence type="ECO:0000313" key="7">
    <source>
        <dbReference type="Proteomes" id="UP000564496"/>
    </source>
</evidence>
<dbReference type="Gene3D" id="3.90.550.10">
    <property type="entry name" value="Spore Coat Polysaccharide Biosynthesis Protein SpsA, Chain A"/>
    <property type="match status" value="1"/>
</dbReference>
<dbReference type="InterPro" id="IPR029044">
    <property type="entry name" value="Nucleotide-diphossugar_trans"/>
</dbReference>
<reference evidence="6 7" key="1">
    <citation type="submission" date="2020-07" db="EMBL/GenBank/DDBJ databases">
        <title>Sequencing the genomes of 1000 actinobacteria strains.</title>
        <authorList>
            <person name="Klenk H.-P."/>
        </authorList>
    </citation>
    <scope>NUCLEOTIDE SEQUENCE [LARGE SCALE GENOMIC DNA]</scope>
    <source>
        <strain evidence="6 7">DSM 26487</strain>
    </source>
</reference>
<dbReference type="EMBL" id="JACBZR010000001">
    <property type="protein sequence ID" value="NYI75706.1"/>
    <property type="molecule type" value="Genomic_DNA"/>
</dbReference>
<dbReference type="PANTHER" id="PTHR43179">
    <property type="entry name" value="RHAMNOSYLTRANSFERASE WBBL"/>
    <property type="match status" value="1"/>
</dbReference>
<dbReference type="GO" id="GO:0016757">
    <property type="term" value="F:glycosyltransferase activity"/>
    <property type="evidence" value="ECO:0007669"/>
    <property type="project" value="UniProtKB-KW"/>
</dbReference>
<dbReference type="Proteomes" id="UP000564496">
    <property type="component" value="Unassembled WGS sequence"/>
</dbReference>
<evidence type="ECO:0000259" key="5">
    <source>
        <dbReference type="Pfam" id="PF00535"/>
    </source>
</evidence>
<feature type="domain" description="Glycosyltransferase 2-like" evidence="5">
    <location>
        <begin position="10"/>
        <end position="111"/>
    </location>
</feature>
<comment type="pathway">
    <text evidence="1">Cell wall biogenesis; cell wall polysaccharide biosynthesis.</text>
</comment>
<evidence type="ECO:0000313" key="6">
    <source>
        <dbReference type="EMBL" id="NYI75706.1"/>
    </source>
</evidence>
<dbReference type="RefSeq" id="WP_343051405.1">
    <property type="nucleotide sequence ID" value="NZ_JACBZR010000001.1"/>
</dbReference>
<dbReference type="AlphaFoldDB" id="A0A7Z0DI43"/>
<dbReference type="PANTHER" id="PTHR43179:SF12">
    <property type="entry name" value="GALACTOFURANOSYLTRANSFERASE GLFT2"/>
    <property type="match status" value="1"/>
</dbReference>
<keyword evidence="4 6" id="KW-0808">Transferase</keyword>